<reference evidence="2 3" key="1">
    <citation type="journal article" date="2014" name="Genome Announc.">
        <title>Draft genome sequences of eight enterohepatic helicobacter species isolated from both laboratory and wild rodents.</title>
        <authorList>
            <person name="Sheh A."/>
            <person name="Shen Z."/>
            <person name="Fox J.G."/>
        </authorList>
    </citation>
    <scope>NUCLEOTIDE SEQUENCE [LARGE SCALE GENOMIC DNA]</scope>
    <source>
        <strain evidence="2 3">MIT 96-1001</strain>
    </source>
</reference>
<name>A0A4U8SYM9_9HELI</name>
<accession>A0A4U8SYM9</accession>
<dbReference type="EMBL" id="JRPE02000009">
    <property type="protein sequence ID" value="TLD91973.1"/>
    <property type="molecule type" value="Genomic_DNA"/>
</dbReference>
<proteinExistence type="predicted"/>
<gene>
    <name evidence="2" type="ORF">LS74_007250</name>
</gene>
<dbReference type="AlphaFoldDB" id="A0A4U8SYM9"/>
<evidence type="ECO:0000313" key="3">
    <source>
        <dbReference type="Proteomes" id="UP000029921"/>
    </source>
</evidence>
<organism evidence="2 3">
    <name type="scientific">Helicobacter magdeburgensis</name>
    <dbReference type="NCBI Taxonomy" id="471858"/>
    <lineage>
        <taxon>Bacteria</taxon>
        <taxon>Pseudomonadati</taxon>
        <taxon>Campylobacterota</taxon>
        <taxon>Epsilonproteobacteria</taxon>
        <taxon>Campylobacterales</taxon>
        <taxon>Helicobacteraceae</taxon>
        <taxon>Helicobacter</taxon>
    </lineage>
</organism>
<comment type="caution">
    <text evidence="2">The sequence shown here is derived from an EMBL/GenBank/DDBJ whole genome shotgun (WGS) entry which is preliminary data.</text>
</comment>
<feature type="compositionally biased region" description="Basic and acidic residues" evidence="1">
    <location>
        <begin position="57"/>
        <end position="69"/>
    </location>
</feature>
<protein>
    <submittedName>
        <fullName evidence="2">Uncharacterized protein</fullName>
    </submittedName>
</protein>
<evidence type="ECO:0000313" key="2">
    <source>
        <dbReference type="EMBL" id="TLD91973.1"/>
    </source>
</evidence>
<keyword evidence="3" id="KW-1185">Reference proteome</keyword>
<sequence length="219" mass="25357">MERFLLMLCAKYATEHQRILMQIQNLNHTQTPINTSYVRNKDNFSISNNESYATDSKSLKEEKTKEDSQKSTAAKIDTQNVGESTTQEVKQPSEIEPNAPKMEDLEGHKNRITYGLKVLELMSDEEYKAFLWASEGMSEMEKMLMAQSLYRFTEFYQGKDSKNMEQNGLDNQKIQAQRAFGVEQKNIEDFINRYKNAYDKVLESQYASRVLGAVPNDFL</sequence>
<dbReference type="Proteomes" id="UP000029921">
    <property type="component" value="Unassembled WGS sequence"/>
</dbReference>
<evidence type="ECO:0000256" key="1">
    <source>
        <dbReference type="SAM" id="MobiDB-lite"/>
    </source>
</evidence>
<feature type="region of interest" description="Disordered" evidence="1">
    <location>
        <begin position="48"/>
        <end position="102"/>
    </location>
</feature>
<feature type="compositionally biased region" description="Polar residues" evidence="1">
    <location>
        <begin position="77"/>
        <end position="90"/>
    </location>
</feature>